<accession>A0A7Y4LXW4</accession>
<keyword evidence="2 6" id="KW-1003">Cell membrane</keyword>
<comment type="similarity">
    <text evidence="6">Belongs to the NhaA Na(+)/H(+) (TC 2.A.33) antiporter family.</text>
</comment>
<dbReference type="NCBIfam" id="NF007112">
    <property type="entry name" value="PRK09561.1"/>
    <property type="match status" value="1"/>
</dbReference>
<evidence type="ECO:0000256" key="3">
    <source>
        <dbReference type="ARBA" id="ARBA00022692"/>
    </source>
</evidence>
<comment type="subcellular location">
    <subcellularLocation>
        <location evidence="1">Cell inner membrane</location>
        <topology evidence="1">Multi-pass membrane protein</topology>
    </subcellularLocation>
    <subcellularLocation>
        <location evidence="6">Cell membrane</location>
        <topology evidence="6">Multi-pass membrane protein</topology>
    </subcellularLocation>
</comment>
<organism evidence="7 8">
    <name type="scientific">Bradyrhizobium australiense</name>
    <dbReference type="NCBI Taxonomy" id="2721161"/>
    <lineage>
        <taxon>Bacteria</taxon>
        <taxon>Pseudomonadati</taxon>
        <taxon>Pseudomonadota</taxon>
        <taxon>Alphaproteobacteria</taxon>
        <taxon>Hyphomicrobiales</taxon>
        <taxon>Nitrobacteraceae</taxon>
        <taxon>Bradyrhizobium</taxon>
    </lineage>
</organism>
<evidence type="ECO:0000256" key="6">
    <source>
        <dbReference type="HAMAP-Rule" id="MF_01844"/>
    </source>
</evidence>
<evidence type="ECO:0000256" key="1">
    <source>
        <dbReference type="ARBA" id="ARBA00004429"/>
    </source>
</evidence>
<sequence length="395" mass="40969">MAKAPTAAPHIADNTDLYGGIALGVAAAAALIIANSPLGPEYHALLHTTGEVRIGSIGLSKTLEHWINDGLMAVFFLLVGLEIKREAIEGALASPRKAALPVIAAFGGFITPAAIFSAVNWGDAEALRGWAIPAATDIAFALGVCAMLGRRVPTSLKTFLLALAIIDDLMAIIVIAIFYTADLSVLALALGGLGVAALVVLNLLDVRRPAFYLIAGLFTWVCVLKSGVHATLAGVAVGFAMPLTRHDGHSLLENTEHALKSWVNFAIVPIFAFANAGVSLHGLTLEKLAEPIPLGIIAGLFLGKQIGVFGASLVAVRLGLAAMPDGATMPKLYAMAILTGIGFTMSLFIGTLAFDDEIVLAQVRVGVLSASLLSGIVAAIMFSFIGKSKETSVSR</sequence>
<dbReference type="NCBIfam" id="NF007111">
    <property type="entry name" value="PRK09560.1"/>
    <property type="match status" value="1"/>
</dbReference>
<keyword evidence="6" id="KW-0050">Antiport</keyword>
<keyword evidence="6" id="KW-0406">Ion transport</keyword>
<evidence type="ECO:0000256" key="4">
    <source>
        <dbReference type="ARBA" id="ARBA00022989"/>
    </source>
</evidence>
<feature type="transmembrane region" description="Helical" evidence="6">
    <location>
        <begin position="211"/>
        <end position="241"/>
    </location>
</feature>
<feature type="transmembrane region" description="Helical" evidence="6">
    <location>
        <begin position="130"/>
        <end position="148"/>
    </location>
</feature>
<name>A0A7Y4LXW4_9BRAD</name>
<proteinExistence type="inferred from homology"/>
<dbReference type="RefSeq" id="WP_171581390.1">
    <property type="nucleotide sequence ID" value="NZ_JAAVLX010000007.1"/>
</dbReference>
<comment type="function">
    <text evidence="6">Na(+)/H(+) antiporter that extrudes sodium in exchange for external protons.</text>
</comment>
<keyword evidence="6" id="KW-0915">Sodium</keyword>
<gene>
    <name evidence="6 7" type="primary">nhaA</name>
    <name evidence="7" type="ORF">HCN58_21500</name>
</gene>
<comment type="caution">
    <text evidence="7">The sequence shown here is derived from an EMBL/GenBank/DDBJ whole genome shotgun (WGS) entry which is preliminary data.</text>
</comment>
<dbReference type="NCBIfam" id="TIGR00773">
    <property type="entry name" value="NhaA"/>
    <property type="match status" value="1"/>
</dbReference>
<dbReference type="PANTHER" id="PTHR30341">
    <property type="entry name" value="SODIUM ION/PROTON ANTIPORTER NHAA-RELATED"/>
    <property type="match status" value="1"/>
</dbReference>
<keyword evidence="5 6" id="KW-0472">Membrane</keyword>
<feature type="transmembrane region" description="Helical" evidence="6">
    <location>
        <begin position="185"/>
        <end position="204"/>
    </location>
</feature>
<dbReference type="Gene3D" id="1.20.1530.10">
    <property type="entry name" value="Na+/H+ antiporter like domain"/>
    <property type="match status" value="1"/>
</dbReference>
<feature type="transmembrane region" description="Helical" evidence="6">
    <location>
        <begin position="332"/>
        <end position="353"/>
    </location>
</feature>
<dbReference type="GO" id="GO:0005886">
    <property type="term" value="C:plasma membrane"/>
    <property type="evidence" value="ECO:0007669"/>
    <property type="project" value="UniProtKB-SubCell"/>
</dbReference>
<keyword evidence="4 6" id="KW-1133">Transmembrane helix</keyword>
<keyword evidence="6" id="KW-0813">Transport</keyword>
<protein>
    <recommendedName>
        <fullName evidence="6">Na(+)/H(+) antiporter NhaA</fullName>
    </recommendedName>
    <alternativeName>
        <fullName evidence="6">Sodium/proton antiporter NhaA</fullName>
    </alternativeName>
</protein>
<feature type="transmembrane region" description="Helical" evidence="6">
    <location>
        <begin position="292"/>
        <end position="320"/>
    </location>
</feature>
<keyword evidence="8" id="KW-1185">Reference proteome</keyword>
<dbReference type="InterPro" id="IPR023171">
    <property type="entry name" value="Na/H_antiporter_dom_sf"/>
</dbReference>
<evidence type="ECO:0000313" key="8">
    <source>
        <dbReference type="Proteomes" id="UP000544122"/>
    </source>
</evidence>
<feature type="transmembrane region" description="Helical" evidence="6">
    <location>
        <begin position="365"/>
        <end position="385"/>
    </location>
</feature>
<dbReference type="GO" id="GO:0015385">
    <property type="term" value="F:sodium:proton antiporter activity"/>
    <property type="evidence" value="ECO:0007669"/>
    <property type="project" value="UniProtKB-UniRule"/>
</dbReference>
<dbReference type="HAMAP" id="MF_01844">
    <property type="entry name" value="NhaA"/>
    <property type="match status" value="1"/>
</dbReference>
<evidence type="ECO:0000256" key="2">
    <source>
        <dbReference type="ARBA" id="ARBA00022475"/>
    </source>
</evidence>
<feature type="transmembrane region" description="Helical" evidence="6">
    <location>
        <begin position="160"/>
        <end position="179"/>
    </location>
</feature>
<reference evidence="7 8" key="1">
    <citation type="submission" date="2020-03" db="EMBL/GenBank/DDBJ databases">
        <title>Bradyrhizobium diversity isolated from nodules of Indigofera sp.</title>
        <authorList>
            <person name="Klepa M."/>
            <person name="Helene L."/>
            <person name="Hungria M."/>
        </authorList>
    </citation>
    <scope>NUCLEOTIDE SEQUENCE [LARGE SCALE GENOMIC DNA]</scope>
    <source>
        <strain evidence="7 8">WSM 1791</strain>
    </source>
</reference>
<feature type="transmembrane region" description="Helical" evidence="6">
    <location>
        <begin position="17"/>
        <end position="34"/>
    </location>
</feature>
<feature type="transmembrane region" description="Helical" evidence="6">
    <location>
        <begin position="261"/>
        <end position="280"/>
    </location>
</feature>
<dbReference type="GO" id="GO:0006885">
    <property type="term" value="P:regulation of pH"/>
    <property type="evidence" value="ECO:0007669"/>
    <property type="project" value="UniProtKB-UniRule"/>
</dbReference>
<keyword evidence="3 6" id="KW-0812">Transmembrane</keyword>
<comment type="catalytic activity">
    <reaction evidence="6">
        <text>Na(+)(in) + 2 H(+)(out) = Na(+)(out) + 2 H(+)(in)</text>
        <dbReference type="Rhea" id="RHEA:29251"/>
        <dbReference type="ChEBI" id="CHEBI:15378"/>
        <dbReference type="ChEBI" id="CHEBI:29101"/>
    </reaction>
</comment>
<dbReference type="EMBL" id="JAAVLX010000007">
    <property type="protein sequence ID" value="NOJ42135.1"/>
    <property type="molecule type" value="Genomic_DNA"/>
</dbReference>
<dbReference type="Pfam" id="PF06965">
    <property type="entry name" value="Na_H_antiport_1"/>
    <property type="match status" value="1"/>
</dbReference>
<feature type="transmembrane region" description="Helical" evidence="6">
    <location>
        <begin position="98"/>
        <end position="118"/>
    </location>
</feature>
<keyword evidence="6" id="KW-0739">Sodium transport</keyword>
<evidence type="ECO:0000313" key="7">
    <source>
        <dbReference type="EMBL" id="NOJ42135.1"/>
    </source>
</evidence>
<dbReference type="Proteomes" id="UP000544122">
    <property type="component" value="Unassembled WGS sequence"/>
</dbReference>
<evidence type="ECO:0000256" key="5">
    <source>
        <dbReference type="ARBA" id="ARBA00023136"/>
    </source>
</evidence>
<dbReference type="PANTHER" id="PTHR30341:SF0">
    <property type="entry name" value="NA(+)_H(+) ANTIPORTER NHAA"/>
    <property type="match status" value="1"/>
</dbReference>
<dbReference type="AlphaFoldDB" id="A0A7Y4LXW4"/>
<dbReference type="InterPro" id="IPR004670">
    <property type="entry name" value="NhaA"/>
</dbReference>